<dbReference type="GO" id="GO:0008289">
    <property type="term" value="F:lipid binding"/>
    <property type="evidence" value="ECO:0007669"/>
    <property type="project" value="UniProtKB-KW"/>
</dbReference>
<comment type="subunit">
    <text evidence="8">Oligomerizes as a right-handed, spiral filament on DNA at oriC.</text>
</comment>
<evidence type="ECO:0000256" key="1">
    <source>
        <dbReference type="ARBA" id="ARBA00006583"/>
    </source>
</evidence>
<dbReference type="Gene3D" id="1.10.1750.10">
    <property type="match status" value="1"/>
</dbReference>
<dbReference type="InterPro" id="IPR027417">
    <property type="entry name" value="P-loop_NTPase"/>
</dbReference>
<dbReference type="InterPro" id="IPR010921">
    <property type="entry name" value="Trp_repressor/repl_initiator"/>
</dbReference>
<evidence type="ECO:0000256" key="8">
    <source>
        <dbReference type="HAMAP-Rule" id="MF_00377"/>
    </source>
</evidence>
<keyword evidence="7 8" id="KW-0238">DNA-binding</keyword>
<dbReference type="GO" id="GO:0003688">
    <property type="term" value="F:DNA replication origin binding"/>
    <property type="evidence" value="ECO:0007669"/>
    <property type="project" value="UniProtKB-UniRule"/>
</dbReference>
<comment type="caution">
    <text evidence="8">Lacks conserved residue(s) required for the propagation of feature annotation.</text>
</comment>
<dbReference type="NCBIfam" id="TIGR00362">
    <property type="entry name" value="DnaA"/>
    <property type="match status" value="1"/>
</dbReference>
<evidence type="ECO:0000259" key="13">
    <source>
        <dbReference type="SMART" id="SM00760"/>
    </source>
</evidence>
<evidence type="ECO:0000256" key="4">
    <source>
        <dbReference type="ARBA" id="ARBA00022741"/>
    </source>
</evidence>
<dbReference type="KEGG" id="cfh:C1707_05870"/>
<evidence type="ECO:0000256" key="6">
    <source>
        <dbReference type="ARBA" id="ARBA00023121"/>
    </source>
</evidence>
<dbReference type="GO" id="GO:0005524">
    <property type="term" value="F:ATP binding"/>
    <property type="evidence" value="ECO:0007669"/>
    <property type="project" value="UniProtKB-UniRule"/>
</dbReference>
<evidence type="ECO:0000256" key="7">
    <source>
        <dbReference type="ARBA" id="ARBA00023125"/>
    </source>
</evidence>
<dbReference type="PANTHER" id="PTHR30050:SF2">
    <property type="entry name" value="CHROMOSOMAL REPLICATION INITIATOR PROTEIN DNAA"/>
    <property type="match status" value="1"/>
</dbReference>
<dbReference type="GO" id="GO:0005886">
    <property type="term" value="C:plasma membrane"/>
    <property type="evidence" value="ECO:0007669"/>
    <property type="project" value="TreeGrafter"/>
</dbReference>
<evidence type="ECO:0000313" key="15">
    <source>
        <dbReference type="EMBL" id="PLR15739.1"/>
    </source>
</evidence>
<evidence type="ECO:0000313" key="14">
    <source>
        <dbReference type="EMBL" id="AYV45817.1"/>
    </source>
</evidence>
<dbReference type="Pfam" id="PF08299">
    <property type="entry name" value="Bac_DnaA_C"/>
    <property type="match status" value="1"/>
</dbReference>
<evidence type="ECO:0000313" key="16">
    <source>
        <dbReference type="Proteomes" id="UP000234483"/>
    </source>
</evidence>
<dbReference type="CDD" id="cd06571">
    <property type="entry name" value="Bac_DnaA_C"/>
    <property type="match status" value="1"/>
</dbReference>
<comment type="subcellular location">
    <subcellularLocation>
        <location evidence="8">Cytoplasm</location>
    </subcellularLocation>
</comment>
<feature type="domain" description="Chromosomal replication initiator DnaA C-terminal" evidence="13">
    <location>
        <begin position="403"/>
        <end position="472"/>
    </location>
</feature>
<keyword evidence="2 8" id="KW-0963">Cytoplasm</keyword>
<keyword evidence="5 8" id="KW-0067">ATP-binding</keyword>
<sequence length="495" mass="54403">MSIKVGAASQELSAAYAAVTREPAGIVWNKVCVSLKRELGDAAFGSWIAPAVLRETQAGDVVLVTPTGIARDWIRRSAWRRIGELWAAGDAVGRRLDLKSRLEFEASADAASATTGAVYVEAKPQPIEIVLPVSSDVVTAPAPVAGKASPVQGLQERFTFDSFVPGPANEFAHAVARRVASWADGHFNPVLFHGPYGFGKTHLLNALAWEAMRAAPNKRVVYLTAERFLSTFVRAVMDRQTTAFKDELRGADLLIIDDVHFIAGKQSSQEELFHTLTALVEDGRRVVFSADRPPSAMTEMDARLRSHLSAGLVCGMEPADRSLRLGILERKIEALGRAQGFTGTVKPEVLQFLADRFTDSVRELEGALNTLTARAGERLSRLSLDEVQAILRPHLRGGEKRITIDDIQKATSEHYGMKQADLLSERRNRAIARPRQAAMWLAKQLTTRSLPDIGRRFGGRDHTTVLHAVRRIEALRQDDAVLSQDLETITRKLRG</sequence>
<feature type="region of interest" description="Domain I, interacts with DnaA modulators" evidence="8">
    <location>
        <begin position="1"/>
        <end position="136"/>
    </location>
</feature>
<dbReference type="AlphaFoldDB" id="A0A2N5CTV3"/>
<dbReference type="InterPro" id="IPR038454">
    <property type="entry name" value="DnaA_N_sf"/>
</dbReference>
<name>A0A2N5CTV3_9CAUL</name>
<dbReference type="Pfam" id="PF11638">
    <property type="entry name" value="DnaA_N"/>
    <property type="match status" value="1"/>
</dbReference>
<feature type="binding site" evidence="8">
    <location>
        <position position="199"/>
    </location>
    <ligand>
        <name>ATP</name>
        <dbReference type="ChEBI" id="CHEBI:30616"/>
    </ligand>
</feature>
<comment type="function">
    <text evidence="8 10">Plays an essential role in the initiation and regulation of chromosomal replication. ATP-DnaA binds to the origin of replication (oriC) to initiate formation of the DNA replication initiation complex once per cell cycle. Binds the DnaA box (a 9 base pair repeat at the origin) and separates the double-stranded (ds)DNA. Forms a right-handed helical filament on oriC DNA; dsDNA binds to the exterior of the filament while single-stranded (ss)DNA is stabiized in the filament's interior. The ATP-DnaA-oriC complex binds and stabilizes one strand of the AT-rich DNA unwinding element (DUE), permitting loading of DNA polymerase. After initiation quickly degrades to an ADP-DnaA complex that is not apt for DNA replication. Binds acidic phospholipids.</text>
</comment>
<evidence type="ECO:0000256" key="11">
    <source>
        <dbReference type="RuleBase" id="RU004227"/>
    </source>
</evidence>
<dbReference type="InterPro" id="IPR018312">
    <property type="entry name" value="Chromosome_initiator_DnaA_CS"/>
</dbReference>
<dbReference type="RefSeq" id="WP_101713168.1">
    <property type="nucleotide sequence ID" value="NZ_CP026100.1"/>
</dbReference>
<feature type="binding site" evidence="8">
    <location>
        <position position="197"/>
    </location>
    <ligand>
        <name>ATP</name>
        <dbReference type="ChEBI" id="CHEBI:30616"/>
    </ligand>
</feature>
<keyword evidence="6 8" id="KW-0446">Lipid-binding</keyword>
<keyword evidence="3 8" id="KW-0235">DNA replication</keyword>
<dbReference type="Gene3D" id="1.10.8.60">
    <property type="match status" value="1"/>
</dbReference>
<dbReference type="InterPro" id="IPR003593">
    <property type="entry name" value="AAA+_ATPase"/>
</dbReference>
<dbReference type="Gene3D" id="3.30.300.180">
    <property type="match status" value="1"/>
</dbReference>
<dbReference type="SMART" id="SM00382">
    <property type="entry name" value="AAA"/>
    <property type="match status" value="1"/>
</dbReference>
<dbReference type="Proteomes" id="UP000281192">
    <property type="component" value="Chromosome"/>
</dbReference>
<dbReference type="CDD" id="cd00009">
    <property type="entry name" value="AAA"/>
    <property type="match status" value="1"/>
</dbReference>
<dbReference type="Gene3D" id="3.40.50.300">
    <property type="entry name" value="P-loop containing nucleotide triphosphate hydrolases"/>
    <property type="match status" value="1"/>
</dbReference>
<dbReference type="OrthoDB" id="9807019at2"/>
<reference evidence="15 16" key="1">
    <citation type="submission" date="2017-12" db="EMBL/GenBank/DDBJ databases">
        <title>The genome sequence of Caulobacter flavus CGMCC1 15093.</title>
        <authorList>
            <person name="Gao J."/>
            <person name="Mao X."/>
            <person name="Sun J."/>
        </authorList>
    </citation>
    <scope>NUCLEOTIDE SEQUENCE [LARGE SCALE GENOMIC DNA]</scope>
    <source>
        <strain evidence="15 16">CGMCC1 15093</strain>
    </source>
</reference>
<accession>A0A2N5CTV3</accession>
<dbReference type="InterPro" id="IPR020591">
    <property type="entry name" value="Chromosome_initiator_DnaA-like"/>
</dbReference>
<dbReference type="PRINTS" id="PR00051">
    <property type="entry name" value="DNAA"/>
</dbReference>
<feature type="domain" description="AAA+ ATPase" evidence="12">
    <location>
        <begin position="186"/>
        <end position="314"/>
    </location>
</feature>
<evidence type="ECO:0000256" key="2">
    <source>
        <dbReference type="ARBA" id="ARBA00022490"/>
    </source>
</evidence>
<dbReference type="Proteomes" id="UP000234483">
    <property type="component" value="Unassembled WGS sequence"/>
</dbReference>
<dbReference type="GO" id="GO:0006270">
    <property type="term" value="P:DNA replication initiation"/>
    <property type="evidence" value="ECO:0007669"/>
    <property type="project" value="UniProtKB-UniRule"/>
</dbReference>
<evidence type="ECO:0000256" key="5">
    <source>
        <dbReference type="ARBA" id="ARBA00022840"/>
    </source>
</evidence>
<dbReference type="PROSITE" id="PS01008">
    <property type="entry name" value="DNAA"/>
    <property type="match status" value="1"/>
</dbReference>
<dbReference type="InterPro" id="IPR013317">
    <property type="entry name" value="DnaA_dom"/>
</dbReference>
<dbReference type="EMBL" id="CP026100">
    <property type="protein sequence ID" value="AYV45817.1"/>
    <property type="molecule type" value="Genomic_DNA"/>
</dbReference>
<dbReference type="InterPro" id="IPR013159">
    <property type="entry name" value="DnaA_C"/>
</dbReference>
<proteinExistence type="inferred from homology"/>
<comment type="similarity">
    <text evidence="1 8 11">Belongs to the DnaA family.</text>
</comment>
<keyword evidence="17" id="KW-1185">Reference proteome</keyword>
<evidence type="ECO:0000313" key="17">
    <source>
        <dbReference type="Proteomes" id="UP000281192"/>
    </source>
</evidence>
<feature type="binding site" evidence="8">
    <location>
        <position position="200"/>
    </location>
    <ligand>
        <name>ATP</name>
        <dbReference type="ChEBI" id="CHEBI:30616"/>
    </ligand>
</feature>
<comment type="domain">
    <text evidence="8">Domain I is involved in oligomerization and binding regulators, domain II is flexibile and of varying length in different bacteria, domain III forms the AAA+ region, while domain IV binds dsDNA.</text>
</comment>
<organism evidence="15 16">
    <name type="scientific">Caulobacter flavus</name>
    <dbReference type="NCBI Taxonomy" id="1679497"/>
    <lineage>
        <taxon>Bacteria</taxon>
        <taxon>Pseudomonadati</taxon>
        <taxon>Pseudomonadota</taxon>
        <taxon>Alphaproteobacteria</taxon>
        <taxon>Caulobacterales</taxon>
        <taxon>Caulobacteraceae</taxon>
        <taxon>Caulobacter</taxon>
    </lineage>
</organism>
<dbReference type="SUPFAM" id="SSF48295">
    <property type="entry name" value="TrpR-like"/>
    <property type="match status" value="1"/>
</dbReference>
<feature type="binding site" evidence="8">
    <location>
        <position position="201"/>
    </location>
    <ligand>
        <name>ATP</name>
        <dbReference type="ChEBI" id="CHEBI:30616"/>
    </ligand>
</feature>
<evidence type="ECO:0000259" key="12">
    <source>
        <dbReference type="SMART" id="SM00382"/>
    </source>
</evidence>
<dbReference type="Pfam" id="PF00308">
    <property type="entry name" value="Bac_DnaA"/>
    <property type="match status" value="1"/>
</dbReference>
<dbReference type="GO" id="GO:0005737">
    <property type="term" value="C:cytoplasm"/>
    <property type="evidence" value="ECO:0007669"/>
    <property type="project" value="UniProtKB-SubCell"/>
</dbReference>
<dbReference type="PANTHER" id="PTHR30050">
    <property type="entry name" value="CHROMOSOMAL REPLICATION INITIATOR PROTEIN DNAA"/>
    <property type="match status" value="1"/>
</dbReference>
<evidence type="ECO:0000256" key="10">
    <source>
        <dbReference type="RuleBase" id="RU000577"/>
    </source>
</evidence>
<dbReference type="InterPro" id="IPR024633">
    <property type="entry name" value="DnaA_N_dom"/>
</dbReference>
<feature type="region of interest" description="Domain IV, binds dsDNA" evidence="8">
    <location>
        <begin position="376"/>
        <end position="495"/>
    </location>
</feature>
<dbReference type="SUPFAM" id="SSF52540">
    <property type="entry name" value="P-loop containing nucleoside triphosphate hydrolases"/>
    <property type="match status" value="1"/>
</dbReference>
<gene>
    <name evidence="8" type="primary">dnaA</name>
    <name evidence="14" type="ORF">C1707_05870</name>
    <name evidence="15" type="ORF">CFHF_11610</name>
</gene>
<keyword evidence="4 8" id="KW-0547">Nucleotide-binding</keyword>
<reference evidence="14 17" key="2">
    <citation type="submission" date="2018-01" db="EMBL/GenBank/DDBJ databases">
        <title>Complete genome sequence of Caulobacter flavus RHGG3.</title>
        <authorList>
            <person name="Yang E."/>
        </authorList>
    </citation>
    <scope>NUCLEOTIDE SEQUENCE [LARGE SCALE GENOMIC DNA]</scope>
    <source>
        <strain evidence="14 17">RHGG3</strain>
    </source>
</reference>
<dbReference type="EMBL" id="PJRQ01000022">
    <property type="protein sequence ID" value="PLR15739.1"/>
    <property type="molecule type" value="Genomic_DNA"/>
</dbReference>
<dbReference type="SMART" id="SM00760">
    <property type="entry name" value="Bac_DnaA_C"/>
    <property type="match status" value="1"/>
</dbReference>
<protein>
    <recommendedName>
        <fullName evidence="8 9">Chromosomal replication initiator protein DnaA</fullName>
    </recommendedName>
</protein>
<evidence type="ECO:0000256" key="9">
    <source>
        <dbReference type="NCBIfam" id="TIGR00362"/>
    </source>
</evidence>
<evidence type="ECO:0000256" key="3">
    <source>
        <dbReference type="ARBA" id="ARBA00022705"/>
    </source>
</evidence>
<dbReference type="InterPro" id="IPR001957">
    <property type="entry name" value="Chromosome_initiator_DnaA"/>
</dbReference>
<dbReference type="HAMAP" id="MF_00377">
    <property type="entry name" value="DnaA_bact"/>
    <property type="match status" value="1"/>
</dbReference>
<dbReference type="GO" id="GO:0006275">
    <property type="term" value="P:regulation of DNA replication"/>
    <property type="evidence" value="ECO:0007669"/>
    <property type="project" value="UniProtKB-UniRule"/>
</dbReference>